<reference evidence="1 2" key="1">
    <citation type="submission" date="2014-04" db="EMBL/GenBank/DDBJ databases">
        <authorList>
            <consortium name="DOE Joint Genome Institute"/>
            <person name="Kuo A."/>
            <person name="Ruytinx J."/>
            <person name="Rineau F."/>
            <person name="Colpaert J."/>
            <person name="Kohler A."/>
            <person name="Nagy L.G."/>
            <person name="Floudas D."/>
            <person name="Copeland A."/>
            <person name="Barry K.W."/>
            <person name="Cichocki N."/>
            <person name="Veneault-Fourrey C."/>
            <person name="LaButti K."/>
            <person name="Lindquist E.A."/>
            <person name="Lipzen A."/>
            <person name="Lundell T."/>
            <person name="Morin E."/>
            <person name="Murat C."/>
            <person name="Sun H."/>
            <person name="Tunlid A."/>
            <person name="Henrissat B."/>
            <person name="Grigoriev I.V."/>
            <person name="Hibbett D.S."/>
            <person name="Martin F."/>
            <person name="Nordberg H.P."/>
            <person name="Cantor M.N."/>
            <person name="Hua S.X."/>
        </authorList>
    </citation>
    <scope>NUCLEOTIDE SEQUENCE [LARGE SCALE GENOMIC DNA]</scope>
    <source>
        <strain evidence="1 2">UH-Slu-Lm8-n1</strain>
    </source>
</reference>
<evidence type="ECO:0000313" key="2">
    <source>
        <dbReference type="Proteomes" id="UP000054485"/>
    </source>
</evidence>
<gene>
    <name evidence="1" type="ORF">CY34DRAFT_803774</name>
</gene>
<dbReference type="HOGENOM" id="CLU_2832910_0_0_1"/>
<sequence length="66" mass="7243">MHSSGKMLISFLSGWLEIFDMPLHLPLSLIAVILLKVYGCVNSGDSALHDDHPLAHPHPSTFPIQP</sequence>
<accession>A0A0D0A0X1</accession>
<dbReference type="AlphaFoldDB" id="A0A0D0A0X1"/>
<dbReference type="Proteomes" id="UP000054485">
    <property type="component" value="Unassembled WGS sequence"/>
</dbReference>
<dbReference type="InParanoid" id="A0A0D0A0X1"/>
<reference evidence="2" key="2">
    <citation type="submission" date="2015-01" db="EMBL/GenBank/DDBJ databases">
        <title>Evolutionary Origins and Diversification of the Mycorrhizal Mutualists.</title>
        <authorList>
            <consortium name="DOE Joint Genome Institute"/>
            <consortium name="Mycorrhizal Genomics Consortium"/>
            <person name="Kohler A."/>
            <person name="Kuo A."/>
            <person name="Nagy L.G."/>
            <person name="Floudas D."/>
            <person name="Copeland A."/>
            <person name="Barry K.W."/>
            <person name="Cichocki N."/>
            <person name="Veneault-Fourrey C."/>
            <person name="LaButti K."/>
            <person name="Lindquist E.A."/>
            <person name="Lipzen A."/>
            <person name="Lundell T."/>
            <person name="Morin E."/>
            <person name="Murat C."/>
            <person name="Riley R."/>
            <person name="Ohm R."/>
            <person name="Sun H."/>
            <person name="Tunlid A."/>
            <person name="Henrissat B."/>
            <person name="Grigoriev I.V."/>
            <person name="Hibbett D.S."/>
            <person name="Martin F."/>
        </authorList>
    </citation>
    <scope>NUCLEOTIDE SEQUENCE [LARGE SCALE GENOMIC DNA]</scope>
    <source>
        <strain evidence="2">UH-Slu-Lm8-n1</strain>
    </source>
</reference>
<protein>
    <submittedName>
        <fullName evidence="1">Uncharacterized protein</fullName>
    </submittedName>
</protein>
<dbReference type="EMBL" id="KN835211">
    <property type="protein sequence ID" value="KIK43520.1"/>
    <property type="molecule type" value="Genomic_DNA"/>
</dbReference>
<proteinExistence type="predicted"/>
<evidence type="ECO:0000313" key="1">
    <source>
        <dbReference type="EMBL" id="KIK43520.1"/>
    </source>
</evidence>
<keyword evidence="2" id="KW-1185">Reference proteome</keyword>
<organism evidence="1 2">
    <name type="scientific">Suillus luteus UH-Slu-Lm8-n1</name>
    <dbReference type="NCBI Taxonomy" id="930992"/>
    <lineage>
        <taxon>Eukaryota</taxon>
        <taxon>Fungi</taxon>
        <taxon>Dikarya</taxon>
        <taxon>Basidiomycota</taxon>
        <taxon>Agaricomycotina</taxon>
        <taxon>Agaricomycetes</taxon>
        <taxon>Agaricomycetidae</taxon>
        <taxon>Boletales</taxon>
        <taxon>Suillineae</taxon>
        <taxon>Suillaceae</taxon>
        <taxon>Suillus</taxon>
    </lineage>
</organism>
<name>A0A0D0A0X1_9AGAM</name>